<accession>A0A1H8QK04</accession>
<dbReference type="AlphaFoldDB" id="A0A1H8QK04"/>
<organism evidence="1 2">
    <name type="scientific">Nitrosomonas oligotropha</name>
    <dbReference type="NCBI Taxonomy" id="42354"/>
    <lineage>
        <taxon>Bacteria</taxon>
        <taxon>Pseudomonadati</taxon>
        <taxon>Pseudomonadota</taxon>
        <taxon>Betaproteobacteria</taxon>
        <taxon>Nitrosomonadales</taxon>
        <taxon>Nitrosomonadaceae</taxon>
        <taxon>Nitrosomonas</taxon>
    </lineage>
</organism>
<keyword evidence="2" id="KW-1185">Reference proteome</keyword>
<proteinExistence type="predicted"/>
<reference evidence="2" key="1">
    <citation type="submission" date="2016-10" db="EMBL/GenBank/DDBJ databases">
        <authorList>
            <person name="Varghese N."/>
            <person name="Submissions S."/>
        </authorList>
    </citation>
    <scope>NUCLEOTIDE SEQUENCE [LARGE SCALE GENOMIC DNA]</scope>
    <source>
        <strain evidence="2">Nm76</strain>
    </source>
</reference>
<dbReference type="Proteomes" id="UP000198814">
    <property type="component" value="Unassembled WGS sequence"/>
</dbReference>
<evidence type="ECO:0000313" key="2">
    <source>
        <dbReference type="Proteomes" id="UP000198814"/>
    </source>
</evidence>
<gene>
    <name evidence="1" type="ORF">SAMN05216333_11214</name>
</gene>
<protein>
    <submittedName>
        <fullName evidence="1">Uncharacterized protein</fullName>
    </submittedName>
</protein>
<evidence type="ECO:0000313" key="1">
    <source>
        <dbReference type="EMBL" id="SEO54358.1"/>
    </source>
</evidence>
<sequence>MTKQELNSIVIRLIESHNLPPSNPIVISELLLTELEENWDEIPAHTQAVLLCVIASLKKQFAEEFLSDREAQAIMNKLRGK</sequence>
<name>A0A1H8QK04_9PROT</name>
<dbReference type="EMBL" id="FODO01000012">
    <property type="protein sequence ID" value="SEO54358.1"/>
    <property type="molecule type" value="Genomic_DNA"/>
</dbReference>